<protein>
    <submittedName>
        <fullName evidence="2">Bone morphogenetic protein 15</fullName>
    </submittedName>
</protein>
<evidence type="ECO:0000313" key="1">
    <source>
        <dbReference type="Proteomes" id="UP001732720"/>
    </source>
</evidence>
<organism evidence="1 2">
    <name type="scientific">Castor canadensis</name>
    <name type="common">American beaver</name>
    <dbReference type="NCBI Taxonomy" id="51338"/>
    <lineage>
        <taxon>Eukaryota</taxon>
        <taxon>Metazoa</taxon>
        <taxon>Chordata</taxon>
        <taxon>Craniata</taxon>
        <taxon>Vertebrata</taxon>
        <taxon>Euteleostomi</taxon>
        <taxon>Mammalia</taxon>
        <taxon>Eutheria</taxon>
        <taxon>Euarchontoglires</taxon>
        <taxon>Glires</taxon>
        <taxon>Rodentia</taxon>
        <taxon>Castorimorpha</taxon>
        <taxon>Castoridae</taxon>
        <taxon>Castor</taxon>
    </lineage>
</organism>
<reference evidence="2" key="1">
    <citation type="submission" date="2025-08" db="UniProtKB">
        <authorList>
            <consortium name="RefSeq"/>
        </authorList>
    </citation>
    <scope>IDENTIFICATION</scope>
</reference>
<gene>
    <name evidence="2" type="primary">Bmp15</name>
</gene>
<proteinExistence type="predicted"/>
<accession>A0AC58LNE8</accession>
<name>A0AC58LNE8_CASCN</name>
<keyword evidence="1" id="KW-1185">Reference proteome</keyword>
<sequence>MALLTNLRILIWGLFLMEHGVQMAKVGQPSITLPAEDPALPLIRELLEEAPGKQQTKPRPQGYPLQYMLKLYQRSADPHGHPRENRTIGATMVRLVRPSAKVARPLRGPWHIQNLDFHLASTRVAYQLVRATVTYRHQLHLPHCHLSCHVEPWVPKCPTNHIPSAKTGSPKSSLMPKVWLEMDITHCIQQRLWNRKGRRFLRLRFMCQQEKGSEVCERRWHGTSSLDIAFLLLYFNDTHTSVQKAKSLPRGQEEFVERESSLLLRSARQACSTASEVSCSSQEHDGSANNQCSLHPYKVSFHQLGWDHWIIAPHLYTPNYCKGICTRVLPYGLNSPNHAIIQSLVNEMVNQSVPQPSCVPYKFLPMSILLIEANGSILYKEYEGMIAESCTCR</sequence>
<dbReference type="Proteomes" id="UP001732720">
    <property type="component" value="Chromosome X"/>
</dbReference>
<evidence type="ECO:0000313" key="2">
    <source>
        <dbReference type="RefSeq" id="XP_073918668.1"/>
    </source>
</evidence>
<dbReference type="RefSeq" id="XP_073918668.1">
    <property type="nucleotide sequence ID" value="XM_074062567.1"/>
</dbReference>